<dbReference type="OrthoDB" id="9802897at2"/>
<dbReference type="Pfam" id="PF00753">
    <property type="entry name" value="Lactamase_B"/>
    <property type="match status" value="1"/>
</dbReference>
<evidence type="ECO:0000313" key="6">
    <source>
        <dbReference type="EMBL" id="PWK29438.1"/>
    </source>
</evidence>
<evidence type="ECO:0000256" key="4">
    <source>
        <dbReference type="ARBA" id="ARBA00022833"/>
    </source>
</evidence>
<keyword evidence="3 6" id="KW-0378">Hydrolase</keyword>
<comment type="caution">
    <text evidence="6">The sequence shown here is derived from an EMBL/GenBank/DDBJ whole genome shotgun (WGS) entry which is preliminary data.</text>
</comment>
<dbReference type="RefSeq" id="WP_109741059.1">
    <property type="nucleotide sequence ID" value="NZ_QGGO01000001.1"/>
</dbReference>
<name>A0A316EIQ2_9BACT</name>
<evidence type="ECO:0000313" key="7">
    <source>
        <dbReference type="Proteomes" id="UP000245489"/>
    </source>
</evidence>
<evidence type="ECO:0000256" key="1">
    <source>
        <dbReference type="ARBA" id="ARBA00007749"/>
    </source>
</evidence>
<reference evidence="6 7" key="1">
    <citation type="submission" date="2018-05" db="EMBL/GenBank/DDBJ databases">
        <title>Genomic Encyclopedia of Archaeal and Bacterial Type Strains, Phase II (KMG-II): from individual species to whole genera.</title>
        <authorList>
            <person name="Goeker M."/>
        </authorList>
    </citation>
    <scope>NUCLEOTIDE SEQUENCE [LARGE SCALE GENOMIC DNA]</scope>
    <source>
        <strain evidence="6 7">DSM 22214</strain>
    </source>
</reference>
<dbReference type="PANTHER" id="PTHR42978:SF6">
    <property type="entry name" value="QUORUM-QUENCHING LACTONASE YTNP-RELATED"/>
    <property type="match status" value="1"/>
</dbReference>
<accession>A0A316EIQ2</accession>
<keyword evidence="7" id="KW-1185">Reference proteome</keyword>
<sequence>MILHSIDSGYFKLDGGAMFGVVPKSFWQKTIPADENNLCSWAMRCLLIEDGNQLILVDTGMGDKQDAKWQGYYFRHGEGELVKSIRNKGYSENDVTDVILSHLHFDHCGGVVKWNSDRTKFEMTFPNARYWSHSEHFDSAINPNPREKATFFKDNILPIQEANQLFFIDKVSENPFANIEILTADGHTEKMLMPKISYQNKEILFIADTIPSHAHIPVPYVMGYDIRPLQTMIEKNDLLNQAVEKDWILFFDHDPFYDCATISKNEKGFALAEKGNLSAFI</sequence>
<keyword evidence="2" id="KW-0479">Metal-binding</keyword>
<gene>
    <name evidence="6" type="ORF">LV89_00278</name>
</gene>
<evidence type="ECO:0000256" key="2">
    <source>
        <dbReference type="ARBA" id="ARBA00022723"/>
    </source>
</evidence>
<protein>
    <submittedName>
        <fullName evidence="6">Glyoxylase-like metal-dependent hydrolase (Beta-lactamase superfamily II)</fullName>
    </submittedName>
</protein>
<comment type="similarity">
    <text evidence="1">Belongs to the metallo-beta-lactamase superfamily.</text>
</comment>
<dbReference type="EMBL" id="QGGO01000001">
    <property type="protein sequence ID" value="PWK29438.1"/>
    <property type="molecule type" value="Genomic_DNA"/>
</dbReference>
<dbReference type="InterPro" id="IPR036866">
    <property type="entry name" value="RibonucZ/Hydroxyglut_hydro"/>
</dbReference>
<organism evidence="6 7">
    <name type="scientific">Arcicella aurantiaca</name>
    <dbReference type="NCBI Taxonomy" id="591202"/>
    <lineage>
        <taxon>Bacteria</taxon>
        <taxon>Pseudomonadati</taxon>
        <taxon>Bacteroidota</taxon>
        <taxon>Cytophagia</taxon>
        <taxon>Cytophagales</taxon>
        <taxon>Flectobacillaceae</taxon>
        <taxon>Arcicella</taxon>
    </lineage>
</organism>
<dbReference type="Proteomes" id="UP000245489">
    <property type="component" value="Unassembled WGS sequence"/>
</dbReference>
<dbReference type="InterPro" id="IPR001279">
    <property type="entry name" value="Metallo-B-lactamas"/>
</dbReference>
<dbReference type="AlphaFoldDB" id="A0A316EIQ2"/>
<evidence type="ECO:0000259" key="5">
    <source>
        <dbReference type="SMART" id="SM00849"/>
    </source>
</evidence>
<feature type="domain" description="Metallo-beta-lactamase" evidence="5">
    <location>
        <begin position="42"/>
        <end position="253"/>
    </location>
</feature>
<dbReference type="PANTHER" id="PTHR42978">
    <property type="entry name" value="QUORUM-QUENCHING LACTONASE YTNP-RELATED-RELATED"/>
    <property type="match status" value="1"/>
</dbReference>
<dbReference type="GO" id="GO:0046872">
    <property type="term" value="F:metal ion binding"/>
    <property type="evidence" value="ECO:0007669"/>
    <property type="project" value="UniProtKB-KW"/>
</dbReference>
<evidence type="ECO:0000256" key="3">
    <source>
        <dbReference type="ARBA" id="ARBA00022801"/>
    </source>
</evidence>
<dbReference type="InterPro" id="IPR051013">
    <property type="entry name" value="MBL_superfamily_lactonases"/>
</dbReference>
<proteinExistence type="inferred from homology"/>
<dbReference type="CDD" id="cd16281">
    <property type="entry name" value="metallo-hydrolase-like_MBL-fold"/>
    <property type="match status" value="1"/>
</dbReference>
<dbReference type="SMART" id="SM00849">
    <property type="entry name" value="Lactamase_B"/>
    <property type="match status" value="1"/>
</dbReference>
<keyword evidence="4" id="KW-0862">Zinc</keyword>
<dbReference type="Gene3D" id="3.60.15.10">
    <property type="entry name" value="Ribonuclease Z/Hydroxyacylglutathione hydrolase-like"/>
    <property type="match status" value="1"/>
</dbReference>
<dbReference type="GO" id="GO:0016787">
    <property type="term" value="F:hydrolase activity"/>
    <property type="evidence" value="ECO:0007669"/>
    <property type="project" value="UniProtKB-KW"/>
</dbReference>
<dbReference type="SUPFAM" id="SSF56281">
    <property type="entry name" value="Metallo-hydrolase/oxidoreductase"/>
    <property type="match status" value="1"/>
</dbReference>